<feature type="compositionally biased region" description="Basic and acidic residues" evidence="1">
    <location>
        <begin position="32"/>
        <end position="65"/>
    </location>
</feature>
<proteinExistence type="predicted"/>
<organism evidence="2 3">
    <name type="scientific">Chara braunii</name>
    <name type="common">Braun's stonewort</name>
    <dbReference type="NCBI Taxonomy" id="69332"/>
    <lineage>
        <taxon>Eukaryota</taxon>
        <taxon>Viridiplantae</taxon>
        <taxon>Streptophyta</taxon>
        <taxon>Charophyceae</taxon>
        <taxon>Charales</taxon>
        <taxon>Characeae</taxon>
        <taxon>Chara</taxon>
    </lineage>
</organism>
<dbReference type="Proteomes" id="UP000265515">
    <property type="component" value="Unassembled WGS sequence"/>
</dbReference>
<feature type="compositionally biased region" description="Basic and acidic residues" evidence="1">
    <location>
        <begin position="333"/>
        <end position="365"/>
    </location>
</feature>
<feature type="compositionally biased region" description="Basic residues" evidence="1">
    <location>
        <begin position="166"/>
        <end position="183"/>
    </location>
</feature>
<evidence type="ECO:0000313" key="3">
    <source>
        <dbReference type="Proteomes" id="UP000265515"/>
    </source>
</evidence>
<evidence type="ECO:0000313" key="2">
    <source>
        <dbReference type="EMBL" id="GBG90838.1"/>
    </source>
</evidence>
<dbReference type="STRING" id="69332.A0A388M8C8"/>
<feature type="compositionally biased region" description="Basic and acidic residues" evidence="1">
    <location>
        <begin position="12"/>
        <end position="24"/>
    </location>
</feature>
<evidence type="ECO:0000256" key="1">
    <source>
        <dbReference type="SAM" id="MobiDB-lite"/>
    </source>
</evidence>
<reference evidence="2 3" key="1">
    <citation type="journal article" date="2018" name="Cell">
        <title>The Chara Genome: Secondary Complexity and Implications for Plant Terrestrialization.</title>
        <authorList>
            <person name="Nishiyama T."/>
            <person name="Sakayama H."/>
            <person name="Vries J.D."/>
            <person name="Buschmann H."/>
            <person name="Saint-Marcoux D."/>
            <person name="Ullrich K.K."/>
            <person name="Haas F.B."/>
            <person name="Vanderstraeten L."/>
            <person name="Becker D."/>
            <person name="Lang D."/>
            <person name="Vosolsobe S."/>
            <person name="Rombauts S."/>
            <person name="Wilhelmsson P.K.I."/>
            <person name="Janitza P."/>
            <person name="Kern R."/>
            <person name="Heyl A."/>
            <person name="Rumpler F."/>
            <person name="Villalobos L.I.A.C."/>
            <person name="Clay J.M."/>
            <person name="Skokan R."/>
            <person name="Toyoda A."/>
            <person name="Suzuki Y."/>
            <person name="Kagoshima H."/>
            <person name="Schijlen E."/>
            <person name="Tajeshwar N."/>
            <person name="Catarino B."/>
            <person name="Hetherington A.J."/>
            <person name="Saltykova A."/>
            <person name="Bonnot C."/>
            <person name="Breuninger H."/>
            <person name="Symeonidi A."/>
            <person name="Radhakrishnan G.V."/>
            <person name="Van Nieuwerburgh F."/>
            <person name="Deforce D."/>
            <person name="Chang C."/>
            <person name="Karol K.G."/>
            <person name="Hedrich R."/>
            <person name="Ulvskov P."/>
            <person name="Glockner G."/>
            <person name="Delwiche C.F."/>
            <person name="Petrasek J."/>
            <person name="Van de Peer Y."/>
            <person name="Friml J."/>
            <person name="Beilby M."/>
            <person name="Dolan L."/>
            <person name="Kohara Y."/>
            <person name="Sugano S."/>
            <person name="Fujiyama A."/>
            <person name="Delaux P.-M."/>
            <person name="Quint M."/>
            <person name="TheiBen G."/>
            <person name="Hagemann M."/>
            <person name="Harholt J."/>
            <person name="Dunand C."/>
            <person name="Zachgo S."/>
            <person name="Langdale J."/>
            <person name="Maumus F."/>
            <person name="Straeten D.V.D."/>
            <person name="Gould S.B."/>
            <person name="Rensing S.A."/>
        </authorList>
    </citation>
    <scope>NUCLEOTIDE SEQUENCE [LARGE SCALE GENOMIC DNA]</scope>
    <source>
        <strain evidence="2 3">S276</strain>
    </source>
</reference>
<dbReference type="AlphaFoldDB" id="A0A388M8C8"/>
<accession>A0A388M8C8</accession>
<comment type="caution">
    <text evidence="2">The sequence shown here is derived from an EMBL/GenBank/DDBJ whole genome shotgun (WGS) entry which is preliminary data.</text>
</comment>
<feature type="compositionally biased region" description="Basic and acidic residues" evidence="1">
    <location>
        <begin position="109"/>
        <end position="144"/>
    </location>
</feature>
<name>A0A388M8C8_CHABU</name>
<sequence length="373" mass="40684">MDPGSRGTAKGEQGDVKMIDREGGGEICPPEGRGEQRRPSRLEQLEREQRAILGSKEEGRCREGLEGGGGGSGERKSGPRGGQQTKEEVLKGERAEREGPQQRGGGGEEGIRHEKGEETGESNRREVSREGEEEGTEKGRHEEGREEEEADKQGQSPRETLLIGGMKRRPQGTKRPRLRRKSRQREGKVGNGRKGKQVVMSSSEHSPSPKRCREETEKGVLPLPTEGELQEIFGESRSILGVPRRRGTREKGSHQGYKTGRFEGEESTELQEMEEKRGGSGTVEDAAAGAAEPTETDERSLEYLGEDPGGGTKGMEQEAAWGSGGEPGQEGTAELKKWGRGREEMPGARRAVGEEGVARGTDWRAHTMTPQQG</sequence>
<keyword evidence="3" id="KW-1185">Reference proteome</keyword>
<feature type="region of interest" description="Disordered" evidence="1">
    <location>
        <begin position="1"/>
        <end position="373"/>
    </location>
</feature>
<protein>
    <submittedName>
        <fullName evidence="2">Uncharacterized protein</fullName>
    </submittedName>
</protein>
<dbReference type="Gramene" id="GBG90838">
    <property type="protein sequence ID" value="GBG90838"/>
    <property type="gene ID" value="CBR_g51343"/>
</dbReference>
<feature type="compositionally biased region" description="Basic and acidic residues" evidence="1">
    <location>
        <begin position="85"/>
        <end position="100"/>
    </location>
</feature>
<dbReference type="EMBL" id="BFEA01000846">
    <property type="protein sequence ID" value="GBG90838.1"/>
    <property type="molecule type" value="Genomic_DNA"/>
</dbReference>
<gene>
    <name evidence="2" type="ORF">CBR_g51343</name>
</gene>